<reference evidence="1" key="1">
    <citation type="submission" date="2016-08" db="EMBL/GenBank/DDBJ databases">
        <authorList>
            <person name="Ngugi D.K."/>
            <person name="Miyake S."/>
            <person name="Stingl U."/>
        </authorList>
    </citation>
    <scope>NUCLEOTIDE SEQUENCE</scope>
    <source>
        <strain evidence="1">SCG-B11WGA-EpuloA1</strain>
    </source>
</reference>
<name>A0ACC8XB21_9FIRM</name>
<evidence type="ECO:0000313" key="1">
    <source>
        <dbReference type="EMBL" id="ONI39642.1"/>
    </source>
</evidence>
<dbReference type="EMBL" id="LJDB01000062">
    <property type="protein sequence ID" value="ONI39642.1"/>
    <property type="molecule type" value="Genomic_DNA"/>
</dbReference>
<evidence type="ECO:0000313" key="2">
    <source>
        <dbReference type="Proteomes" id="UP000188605"/>
    </source>
</evidence>
<keyword evidence="2" id="KW-1185">Reference proteome</keyword>
<gene>
    <name evidence="1" type="ORF">AN396_07740</name>
</gene>
<dbReference type="Proteomes" id="UP000188605">
    <property type="component" value="Unassembled WGS sequence"/>
</dbReference>
<comment type="caution">
    <text evidence="1">The sequence shown here is derived from an EMBL/GenBank/DDBJ whole genome shotgun (WGS) entry which is preliminary data.</text>
</comment>
<proteinExistence type="predicted"/>
<protein>
    <submittedName>
        <fullName evidence="1">Riboflavin biosynthesis protein RibD</fullName>
    </submittedName>
</protein>
<accession>A0ACC8XB21</accession>
<organism evidence="1 2">
    <name type="scientific">Candidatus Epulonipiscium fishelsonii</name>
    <dbReference type="NCBI Taxonomy" id="77094"/>
    <lineage>
        <taxon>Bacteria</taxon>
        <taxon>Bacillati</taxon>
        <taxon>Bacillota</taxon>
        <taxon>Clostridia</taxon>
        <taxon>Lachnospirales</taxon>
        <taxon>Lachnospiraceae</taxon>
        <taxon>Candidatus Epulonipiscium</taxon>
    </lineage>
</organism>
<sequence length="367" mass="40767">MNEEEYMQIALELALKGIGKVNPNPLVGAVIVRNDEIIGSGYHERYGELHAERNALKNCKVSPSGGTMYVTLEPCCHYGKTPPCIDAIIESGIKKVVIGILDPNEKMAGRSVKILQEAGIEVVVGILEKECGDINEIFFHYIKNKTPYVLMKYAMTLDGKITTISGESKWITNKKSRENVHKTRNRYMAIMVGVGTVLEDNPELTCRLNNGRNPIRIICDSKLRTPIHSKVVSTAKSTKTIIATTVTNEETYKQYLVKGVEIIVTKNKDGRVDLNELMQILGEKGIDSILLEGGGSLNFSALDSEIVNKIHCYISLKIFGGENAKSPIMGDGFNKVNNKIQLKTNTFLTFDEDILIESEVSYVHRDN</sequence>